<gene>
    <name evidence="7" type="ORF">NX02_20035</name>
</gene>
<keyword evidence="8" id="KW-1185">Reference proteome</keyword>
<evidence type="ECO:0000256" key="4">
    <source>
        <dbReference type="SAM" id="MobiDB-lite"/>
    </source>
</evidence>
<dbReference type="EMBL" id="CP006644">
    <property type="protein sequence ID" value="AHE55666.1"/>
    <property type="molecule type" value="Genomic_DNA"/>
</dbReference>
<feature type="region of interest" description="Disordered" evidence="4">
    <location>
        <begin position="125"/>
        <end position="148"/>
    </location>
</feature>
<name>W0AEY9_9SPHN</name>
<dbReference type="InterPro" id="IPR050808">
    <property type="entry name" value="Phage_Integrase"/>
</dbReference>
<accession>W0AEY9</accession>
<reference evidence="7 8" key="1">
    <citation type="submission" date="2013-07" db="EMBL/GenBank/DDBJ databases">
        <title>Completed genome of Sphingomonas sanxanigenens NX02.</title>
        <authorList>
            <person name="Ma T."/>
            <person name="Huang H."/>
            <person name="Wu M."/>
            <person name="Li X."/>
            <person name="Li G."/>
        </authorList>
    </citation>
    <scope>NUCLEOTIDE SEQUENCE [LARGE SCALE GENOMIC DNA]</scope>
    <source>
        <strain evidence="7 8">NX02</strain>
    </source>
</reference>
<keyword evidence="2" id="KW-0229">DNA integration</keyword>
<dbReference type="AlphaFoldDB" id="W0AEY9"/>
<dbReference type="InterPro" id="IPR011010">
    <property type="entry name" value="DNA_brk_join_enz"/>
</dbReference>
<evidence type="ECO:0000259" key="5">
    <source>
        <dbReference type="Pfam" id="PF13356"/>
    </source>
</evidence>
<proteinExistence type="inferred from homology"/>
<keyword evidence="3" id="KW-0238">DNA-binding</keyword>
<dbReference type="STRING" id="1123269.NX02_20035"/>
<feature type="domain" description="Phage integrase central" evidence="6">
    <location>
        <begin position="50"/>
        <end position="112"/>
    </location>
</feature>
<evidence type="ECO:0000256" key="2">
    <source>
        <dbReference type="ARBA" id="ARBA00022908"/>
    </source>
</evidence>
<dbReference type="InterPro" id="IPR038488">
    <property type="entry name" value="Integrase_DNA-bd_sf"/>
</dbReference>
<feature type="compositionally biased region" description="Basic and acidic residues" evidence="4">
    <location>
        <begin position="139"/>
        <end position="148"/>
    </location>
</feature>
<evidence type="ECO:0000256" key="1">
    <source>
        <dbReference type="ARBA" id="ARBA00008857"/>
    </source>
</evidence>
<dbReference type="Proteomes" id="UP000018851">
    <property type="component" value="Chromosome"/>
</dbReference>
<dbReference type="PATRIC" id="fig|1123269.5.peg.3916"/>
<evidence type="ECO:0000259" key="6">
    <source>
        <dbReference type="Pfam" id="PF22022"/>
    </source>
</evidence>
<dbReference type="InterPro" id="IPR053876">
    <property type="entry name" value="Phage_int_M"/>
</dbReference>
<sequence>MAFGAYPRVSLADAREKRDEAWSMLCDGRDPNVAKRPKVEANIEASRQTFERVAREWHGNAKAQWAAIHASDIIRSLERDVFPRIGSLPIAQLTPPLILGVLREIVATGHILSFARTVIRNPDRKRPAVRRANGWPRKLRPEKGDQKA</sequence>
<dbReference type="PANTHER" id="PTHR30629">
    <property type="entry name" value="PROPHAGE INTEGRASE"/>
    <property type="match status" value="1"/>
</dbReference>
<dbReference type="InterPro" id="IPR025166">
    <property type="entry name" value="Integrase_DNA_bind_dom"/>
</dbReference>
<feature type="domain" description="Integrase DNA-binding" evidence="5">
    <location>
        <begin position="1"/>
        <end position="36"/>
    </location>
</feature>
<evidence type="ECO:0000313" key="7">
    <source>
        <dbReference type="EMBL" id="AHE55666.1"/>
    </source>
</evidence>
<dbReference type="Gene3D" id="3.30.160.390">
    <property type="entry name" value="Integrase, DNA-binding domain"/>
    <property type="match status" value="1"/>
</dbReference>
<dbReference type="HOGENOM" id="CLU_1757664_0_0_5"/>
<dbReference type="Pfam" id="PF13356">
    <property type="entry name" value="Arm-DNA-bind_3"/>
    <property type="match status" value="1"/>
</dbReference>
<evidence type="ECO:0008006" key="9">
    <source>
        <dbReference type="Google" id="ProtNLM"/>
    </source>
</evidence>
<protein>
    <recommendedName>
        <fullName evidence="9">Integrase DNA-binding domain-containing protein</fullName>
    </recommendedName>
</protein>
<evidence type="ECO:0000256" key="3">
    <source>
        <dbReference type="ARBA" id="ARBA00023125"/>
    </source>
</evidence>
<dbReference type="eggNOG" id="COG0582">
    <property type="taxonomic scope" value="Bacteria"/>
</dbReference>
<dbReference type="SUPFAM" id="SSF56349">
    <property type="entry name" value="DNA breaking-rejoining enzymes"/>
    <property type="match status" value="1"/>
</dbReference>
<dbReference type="GO" id="GO:0015074">
    <property type="term" value="P:DNA integration"/>
    <property type="evidence" value="ECO:0007669"/>
    <property type="project" value="UniProtKB-KW"/>
</dbReference>
<dbReference type="Pfam" id="PF22022">
    <property type="entry name" value="Phage_int_M"/>
    <property type="match status" value="1"/>
</dbReference>
<dbReference type="InterPro" id="IPR010998">
    <property type="entry name" value="Integrase_recombinase_N"/>
</dbReference>
<dbReference type="PANTHER" id="PTHR30629:SF2">
    <property type="entry name" value="PROPHAGE INTEGRASE INTS-RELATED"/>
    <property type="match status" value="1"/>
</dbReference>
<evidence type="ECO:0000313" key="8">
    <source>
        <dbReference type="Proteomes" id="UP000018851"/>
    </source>
</evidence>
<dbReference type="GO" id="GO:0003677">
    <property type="term" value="F:DNA binding"/>
    <property type="evidence" value="ECO:0007669"/>
    <property type="project" value="UniProtKB-KW"/>
</dbReference>
<comment type="similarity">
    <text evidence="1">Belongs to the 'phage' integrase family.</text>
</comment>
<dbReference type="KEGG" id="ssan:NX02_20035"/>
<organism evidence="7 8">
    <name type="scientific">Sphingomonas sanxanigenens DSM 19645 = NX02</name>
    <dbReference type="NCBI Taxonomy" id="1123269"/>
    <lineage>
        <taxon>Bacteria</taxon>
        <taxon>Pseudomonadati</taxon>
        <taxon>Pseudomonadota</taxon>
        <taxon>Alphaproteobacteria</taxon>
        <taxon>Sphingomonadales</taxon>
        <taxon>Sphingomonadaceae</taxon>
        <taxon>Sphingomonas</taxon>
    </lineage>
</organism>
<dbReference type="Gene3D" id="1.10.150.130">
    <property type="match status" value="1"/>
</dbReference>